<dbReference type="Gene3D" id="1.10.630.10">
    <property type="entry name" value="Cytochrome P450"/>
    <property type="match status" value="1"/>
</dbReference>
<sequence>MGLLSSLTWTGIAVILFLYLAAYGIALVLYRLYFHPLADFPGSVMARSTFLYEFYHTYFREGSYYLRVKDMHKKYGPVVRITPDELHVDDPTFYNTVFVSSCARKTENYPRASEGTGFEDMVAISKSHDMHRSARGVLNPFFSKAKMKLMEDRVLNRVRTMCTKFRVIRGTGKVVNITNAINSLTTDAVSSMIFAYPSDYLGASDFNEVYFANLKRGIMSVPIFAVLPWFAKSVLQIVMNFQLSLLTFKRVFTAPFLKYAVEKATGWRVWDDASISTQYSGAGD</sequence>
<reference evidence="3 4" key="1">
    <citation type="submission" date="2016-04" db="EMBL/GenBank/DDBJ databases">
        <title>A degradative enzymes factory behind the ericoid mycorrhizal symbiosis.</title>
        <authorList>
            <consortium name="DOE Joint Genome Institute"/>
            <person name="Martino E."/>
            <person name="Morin E."/>
            <person name="Grelet G."/>
            <person name="Kuo A."/>
            <person name="Kohler A."/>
            <person name="Daghino S."/>
            <person name="Barry K."/>
            <person name="Choi C."/>
            <person name="Cichocki N."/>
            <person name="Clum A."/>
            <person name="Copeland A."/>
            <person name="Hainaut M."/>
            <person name="Haridas S."/>
            <person name="Labutti K."/>
            <person name="Lindquist E."/>
            <person name="Lipzen A."/>
            <person name="Khouja H.-R."/>
            <person name="Murat C."/>
            <person name="Ohm R."/>
            <person name="Olson A."/>
            <person name="Spatafora J."/>
            <person name="Veneault-Fourrey C."/>
            <person name="Henrissat B."/>
            <person name="Grigoriev I."/>
            <person name="Martin F."/>
            <person name="Perotto S."/>
        </authorList>
    </citation>
    <scope>NUCLEOTIDE SEQUENCE [LARGE SCALE GENOMIC DNA]</scope>
    <source>
        <strain evidence="3 4">E</strain>
    </source>
</reference>
<keyword evidence="2" id="KW-0472">Membrane</keyword>
<protein>
    <submittedName>
        <fullName evidence="3">Cytochrome P450</fullName>
    </submittedName>
</protein>
<feature type="transmembrane region" description="Helical" evidence="2">
    <location>
        <begin position="6"/>
        <end position="30"/>
    </location>
</feature>
<dbReference type="EMBL" id="KZ613783">
    <property type="protein sequence ID" value="PMD62889.1"/>
    <property type="molecule type" value="Genomic_DNA"/>
</dbReference>
<keyword evidence="4" id="KW-1185">Reference proteome</keyword>
<dbReference type="InterPro" id="IPR036396">
    <property type="entry name" value="Cyt_P450_sf"/>
</dbReference>
<evidence type="ECO:0000313" key="4">
    <source>
        <dbReference type="Proteomes" id="UP000235371"/>
    </source>
</evidence>
<dbReference type="GO" id="GO:0016705">
    <property type="term" value="F:oxidoreductase activity, acting on paired donors, with incorporation or reduction of molecular oxygen"/>
    <property type="evidence" value="ECO:0007669"/>
    <property type="project" value="InterPro"/>
</dbReference>
<organism evidence="3 4">
    <name type="scientific">Hyaloscypha bicolor E</name>
    <dbReference type="NCBI Taxonomy" id="1095630"/>
    <lineage>
        <taxon>Eukaryota</taxon>
        <taxon>Fungi</taxon>
        <taxon>Dikarya</taxon>
        <taxon>Ascomycota</taxon>
        <taxon>Pezizomycotina</taxon>
        <taxon>Leotiomycetes</taxon>
        <taxon>Helotiales</taxon>
        <taxon>Hyaloscyphaceae</taxon>
        <taxon>Hyaloscypha</taxon>
        <taxon>Hyaloscypha bicolor</taxon>
    </lineage>
</organism>
<dbReference type="OrthoDB" id="3945418at2759"/>
<comment type="similarity">
    <text evidence="1">Belongs to the cytochrome P450 family.</text>
</comment>
<dbReference type="GO" id="GO:0005506">
    <property type="term" value="F:iron ion binding"/>
    <property type="evidence" value="ECO:0007669"/>
    <property type="project" value="InterPro"/>
</dbReference>
<keyword evidence="2" id="KW-0812">Transmembrane</keyword>
<dbReference type="GO" id="GO:0004497">
    <property type="term" value="F:monooxygenase activity"/>
    <property type="evidence" value="ECO:0007669"/>
    <property type="project" value="InterPro"/>
</dbReference>
<dbReference type="Proteomes" id="UP000235371">
    <property type="component" value="Unassembled WGS sequence"/>
</dbReference>
<dbReference type="RefSeq" id="XP_024739793.1">
    <property type="nucleotide sequence ID" value="XM_024877968.1"/>
</dbReference>
<dbReference type="InterPro" id="IPR050121">
    <property type="entry name" value="Cytochrome_P450_monoxygenase"/>
</dbReference>
<dbReference type="InterPro" id="IPR001128">
    <property type="entry name" value="Cyt_P450"/>
</dbReference>
<dbReference type="Pfam" id="PF00067">
    <property type="entry name" value="p450"/>
    <property type="match status" value="1"/>
</dbReference>
<dbReference type="GeneID" id="36586045"/>
<dbReference type="AlphaFoldDB" id="A0A2J6TIP1"/>
<dbReference type="GO" id="GO:0020037">
    <property type="term" value="F:heme binding"/>
    <property type="evidence" value="ECO:0007669"/>
    <property type="project" value="InterPro"/>
</dbReference>
<keyword evidence="2" id="KW-1133">Transmembrane helix</keyword>
<proteinExistence type="inferred from homology"/>
<evidence type="ECO:0000313" key="3">
    <source>
        <dbReference type="EMBL" id="PMD62889.1"/>
    </source>
</evidence>
<evidence type="ECO:0000256" key="1">
    <source>
        <dbReference type="ARBA" id="ARBA00010617"/>
    </source>
</evidence>
<evidence type="ECO:0000256" key="2">
    <source>
        <dbReference type="SAM" id="Phobius"/>
    </source>
</evidence>
<dbReference type="PANTHER" id="PTHR24305:SF166">
    <property type="entry name" value="CYTOCHROME P450 12A4, MITOCHONDRIAL-RELATED"/>
    <property type="match status" value="1"/>
</dbReference>
<accession>A0A2J6TIP1</accession>
<dbReference type="PANTHER" id="PTHR24305">
    <property type="entry name" value="CYTOCHROME P450"/>
    <property type="match status" value="1"/>
</dbReference>
<dbReference type="InParanoid" id="A0A2J6TIP1"/>
<gene>
    <name evidence="3" type="ORF">K444DRAFT_586320</name>
</gene>
<dbReference type="STRING" id="1095630.A0A2J6TIP1"/>
<dbReference type="SUPFAM" id="SSF48264">
    <property type="entry name" value="Cytochrome P450"/>
    <property type="match status" value="1"/>
</dbReference>
<name>A0A2J6TIP1_9HELO</name>